<name>A0ABU7T974_9HYPH</name>
<dbReference type="PANTHER" id="PTHR43032">
    <property type="entry name" value="PROTEIN-METHIONINE-SULFOXIDE REDUCTASE"/>
    <property type="match status" value="1"/>
</dbReference>
<dbReference type="InterPro" id="IPR006311">
    <property type="entry name" value="TAT_signal"/>
</dbReference>
<proteinExistence type="predicted"/>
<evidence type="ECO:0000313" key="2">
    <source>
        <dbReference type="EMBL" id="MEE7457068.1"/>
    </source>
</evidence>
<dbReference type="EMBL" id="MLBY01000004">
    <property type="protein sequence ID" value="MEE7457068.1"/>
    <property type="molecule type" value="Genomic_DNA"/>
</dbReference>
<evidence type="ECO:0000259" key="1">
    <source>
        <dbReference type="Pfam" id="PF00174"/>
    </source>
</evidence>
<sequence>MSDLTRRRLVLGSSALGLGGVLGSALGGCELIENGGPRRSGLYGLSDTLTLATQRFLLRDQPLVREFGPEAISAVFPTINTTDPDDPTYRRSKAAGFSDWRLPVSGLVERPAAFTLAELRAMPARTQVTLHACEQGWSAIGGWTGVPLSHVLASVGLKREARFIVIRSVDGWWDTYDLFDALHPQTILAYGMNGGDLPVAHGAPVRLRVERQLGYKSLKYLASIEATDRVDGLGQGRGSMVSELGFSWYAGI</sequence>
<protein>
    <submittedName>
        <fullName evidence="2">Molybdopterin-binding protein</fullName>
    </submittedName>
</protein>
<dbReference type="PANTHER" id="PTHR43032:SF2">
    <property type="entry name" value="BLL0505 PROTEIN"/>
    <property type="match status" value="1"/>
</dbReference>
<comment type="caution">
    <text evidence="2">The sequence shown here is derived from an EMBL/GenBank/DDBJ whole genome shotgun (WGS) entry which is preliminary data.</text>
</comment>
<dbReference type="Gene3D" id="3.90.420.10">
    <property type="entry name" value="Oxidoreductase, molybdopterin-binding domain"/>
    <property type="match status" value="1"/>
</dbReference>
<organism evidence="2 3">
    <name type="scientific">Methylobacterium radiotolerans</name>
    <dbReference type="NCBI Taxonomy" id="31998"/>
    <lineage>
        <taxon>Bacteria</taxon>
        <taxon>Pseudomonadati</taxon>
        <taxon>Pseudomonadota</taxon>
        <taxon>Alphaproteobacteria</taxon>
        <taxon>Hyphomicrobiales</taxon>
        <taxon>Methylobacteriaceae</taxon>
        <taxon>Methylobacterium</taxon>
    </lineage>
</organism>
<dbReference type="InterPro" id="IPR036374">
    <property type="entry name" value="OxRdtase_Mopterin-bd_sf"/>
</dbReference>
<dbReference type="Proteomes" id="UP001349262">
    <property type="component" value="Unassembled WGS sequence"/>
</dbReference>
<keyword evidence="3" id="KW-1185">Reference proteome</keyword>
<evidence type="ECO:0000313" key="3">
    <source>
        <dbReference type="Proteomes" id="UP001349262"/>
    </source>
</evidence>
<dbReference type="Pfam" id="PF00174">
    <property type="entry name" value="Oxidored_molyb"/>
    <property type="match status" value="1"/>
</dbReference>
<dbReference type="PROSITE" id="PS51257">
    <property type="entry name" value="PROKAR_LIPOPROTEIN"/>
    <property type="match status" value="1"/>
</dbReference>
<reference evidence="2 3" key="1">
    <citation type="journal article" date="2012" name="Genet. Mol. Biol.">
        <title>Analysis of 16S rRNA and mxaF genes revealing insights into Methylobacterium niche-specific plant association.</title>
        <authorList>
            <person name="Dourado M.N."/>
            <person name="Andreote F.D."/>
            <person name="Dini-Andreote F."/>
            <person name="Conti R."/>
            <person name="Araujo J.M."/>
            <person name="Araujo W.L."/>
        </authorList>
    </citation>
    <scope>NUCLEOTIDE SEQUENCE [LARGE SCALE GENOMIC DNA]</scope>
    <source>
        <strain evidence="2 3">SR1.6/4</strain>
    </source>
</reference>
<gene>
    <name evidence="2" type="ORF">MRSR164_09835</name>
</gene>
<dbReference type="SUPFAM" id="SSF56524">
    <property type="entry name" value="Oxidoreductase molybdopterin-binding domain"/>
    <property type="match status" value="1"/>
</dbReference>
<dbReference type="PROSITE" id="PS51318">
    <property type="entry name" value="TAT"/>
    <property type="match status" value="1"/>
</dbReference>
<accession>A0ABU7T974</accession>
<feature type="domain" description="Oxidoreductase molybdopterin-binding" evidence="1">
    <location>
        <begin position="98"/>
        <end position="229"/>
    </location>
</feature>
<dbReference type="InterPro" id="IPR000572">
    <property type="entry name" value="OxRdtase_Mopterin-bd_dom"/>
</dbReference>